<dbReference type="Proteomes" id="UP001138661">
    <property type="component" value="Unassembled WGS sequence"/>
</dbReference>
<proteinExistence type="predicted"/>
<dbReference type="EMBL" id="JAHXDN010000002">
    <property type="protein sequence ID" value="MBW4707436.1"/>
    <property type="molecule type" value="Genomic_DNA"/>
</dbReference>
<evidence type="ECO:0000313" key="4">
    <source>
        <dbReference type="Proteomes" id="UP001138661"/>
    </source>
</evidence>
<keyword evidence="1" id="KW-0472">Membrane</keyword>
<dbReference type="AlphaFoldDB" id="A0A9X1FTH5"/>
<protein>
    <submittedName>
        <fullName evidence="3">Anti-sigma factor</fullName>
    </submittedName>
</protein>
<dbReference type="GO" id="GO:0006417">
    <property type="term" value="P:regulation of translation"/>
    <property type="evidence" value="ECO:0007669"/>
    <property type="project" value="TreeGrafter"/>
</dbReference>
<reference evidence="3" key="1">
    <citation type="submission" date="2021-07" db="EMBL/GenBank/DDBJ databases">
        <title>Roseobacter insulae sp. nov., isolated from a tidal flat.</title>
        <authorList>
            <person name="Park S."/>
            <person name="Yoon J.-H."/>
        </authorList>
    </citation>
    <scope>NUCLEOTIDE SEQUENCE</scope>
    <source>
        <strain evidence="3">YSTF-M11</strain>
    </source>
</reference>
<dbReference type="InterPro" id="IPR018764">
    <property type="entry name" value="RskA_C"/>
</dbReference>
<feature type="domain" description="Anti-sigma K factor RskA C-terminal" evidence="2">
    <location>
        <begin position="95"/>
        <end position="210"/>
    </location>
</feature>
<feature type="transmembrane region" description="Helical" evidence="1">
    <location>
        <begin position="86"/>
        <end position="108"/>
    </location>
</feature>
<comment type="caution">
    <text evidence="3">The sequence shown here is derived from an EMBL/GenBank/DDBJ whole genome shotgun (WGS) entry which is preliminary data.</text>
</comment>
<keyword evidence="4" id="KW-1185">Reference proteome</keyword>
<dbReference type="RefSeq" id="WP_219500307.1">
    <property type="nucleotide sequence ID" value="NZ_JAHXDN010000002.1"/>
</dbReference>
<keyword evidence="1" id="KW-1133">Transmembrane helix</keyword>
<gene>
    <name evidence="3" type="ORF">KX928_06520</name>
</gene>
<keyword evidence="1" id="KW-0812">Transmembrane</keyword>
<dbReference type="PANTHER" id="PTHR37461:SF1">
    <property type="entry name" value="ANTI-SIGMA-K FACTOR RSKA"/>
    <property type="match status" value="1"/>
</dbReference>
<evidence type="ECO:0000256" key="1">
    <source>
        <dbReference type="SAM" id="Phobius"/>
    </source>
</evidence>
<dbReference type="InterPro" id="IPR051474">
    <property type="entry name" value="Anti-sigma-K/W_factor"/>
</dbReference>
<evidence type="ECO:0000259" key="2">
    <source>
        <dbReference type="Pfam" id="PF10099"/>
    </source>
</evidence>
<dbReference type="PANTHER" id="PTHR37461">
    <property type="entry name" value="ANTI-SIGMA-K FACTOR RSKA"/>
    <property type="match status" value="1"/>
</dbReference>
<dbReference type="Pfam" id="PF10099">
    <property type="entry name" value="RskA_C"/>
    <property type="match status" value="1"/>
</dbReference>
<dbReference type="GO" id="GO:0016989">
    <property type="term" value="F:sigma factor antagonist activity"/>
    <property type="evidence" value="ECO:0007669"/>
    <property type="project" value="TreeGrafter"/>
</dbReference>
<name>A0A9X1FTH5_9RHOB</name>
<dbReference type="GO" id="GO:0005886">
    <property type="term" value="C:plasma membrane"/>
    <property type="evidence" value="ECO:0007669"/>
    <property type="project" value="InterPro"/>
</dbReference>
<organism evidence="3 4">
    <name type="scientific">Roseobacter insulae</name>
    <dbReference type="NCBI Taxonomy" id="2859783"/>
    <lineage>
        <taxon>Bacteria</taxon>
        <taxon>Pseudomonadati</taxon>
        <taxon>Pseudomonadota</taxon>
        <taxon>Alphaproteobacteria</taxon>
        <taxon>Rhodobacterales</taxon>
        <taxon>Roseobacteraceae</taxon>
        <taxon>Roseobacter</taxon>
    </lineage>
</organism>
<accession>A0A9X1FTH5</accession>
<evidence type="ECO:0000313" key="3">
    <source>
        <dbReference type="EMBL" id="MBW4707436.1"/>
    </source>
</evidence>
<sequence>MTDAEREQIAVAEYVVGLMPVAEREAFVRRLRSDAALAQRVLDWQNHLAPLDEEYQAVDVPGAVKTAIDQRLFGASSRQGRWSHRLSYLSGMLAAGLAVAALLVAVGFDEGMPNLVAQLDSVEPGYAFQARYARDEDALTLTVVNGVAPGDRVYEIWAIADDAAPVSLGVLAASGRLSLQGRVQLTKGVTLAVSLEPPGGSPTGAPTGPVLSAGVLNNV</sequence>